<dbReference type="PANTHER" id="PTHR30535:SF34">
    <property type="entry name" value="MOLYBDATE-BINDING PROTEIN MOLA"/>
    <property type="match status" value="1"/>
</dbReference>
<comment type="caution">
    <text evidence="2">The sequence shown here is derived from an EMBL/GenBank/DDBJ whole genome shotgun (WGS) entry which is preliminary data.</text>
</comment>
<dbReference type="Proteomes" id="UP000636891">
    <property type="component" value="Unassembled WGS sequence"/>
</dbReference>
<evidence type="ECO:0000313" key="3">
    <source>
        <dbReference type="Proteomes" id="UP000636891"/>
    </source>
</evidence>
<dbReference type="SUPFAM" id="SSF53807">
    <property type="entry name" value="Helical backbone' metal receptor"/>
    <property type="match status" value="1"/>
</dbReference>
<dbReference type="InterPro" id="IPR002491">
    <property type="entry name" value="ABC_transptr_periplasmic_BD"/>
</dbReference>
<dbReference type="PROSITE" id="PS50983">
    <property type="entry name" value="FE_B12_PBP"/>
    <property type="match status" value="1"/>
</dbReference>
<evidence type="ECO:0000313" key="2">
    <source>
        <dbReference type="EMBL" id="MBC5616824.1"/>
    </source>
</evidence>
<sequence>MRLIRSFFLFLSVILLGAGCGSGRKSGEGAGEAFRIEYARHYRVEHFRDYTLVDVLSPWDSLRLLRRYVLVDRERPLPVGLPEGNIVRTPLQRVVVYSAVHCGMLDELGVGDRIVGVCEPRYIDLDFIRDGVARGAIADLGEASSPDVEKVIDLAPDIIIASPFKNVGYGRIEKTAIPIMECVDYMEVTPLGRAEWMRFMALFFDRGQRADSLFRQTAAAYDSLCRMTDTVGVRPTVLSEKKYGSAWYVPGGRSYIANLYRDAGADYIWADDPSTGSVPLAFETVFEKGQGADFWLIKYNAPQELTYAELQTEYEPYRHFDAFKNRNIFVCNTGKTPYYEEMPMHPDRVLGDLIEIFHPGTIPGYRLRYFNRMRQ</sequence>
<proteinExistence type="predicted"/>
<dbReference type="EMBL" id="JACOOK010000003">
    <property type="protein sequence ID" value="MBC5616824.1"/>
    <property type="molecule type" value="Genomic_DNA"/>
</dbReference>
<reference evidence="2 3" key="1">
    <citation type="submission" date="2020-08" db="EMBL/GenBank/DDBJ databases">
        <title>Genome public.</title>
        <authorList>
            <person name="Liu C."/>
            <person name="Sun Q."/>
        </authorList>
    </citation>
    <scope>NUCLEOTIDE SEQUENCE [LARGE SCALE GENOMIC DNA]</scope>
    <source>
        <strain evidence="2 3">New-7</strain>
    </source>
</reference>
<gene>
    <name evidence="2" type="ORF">H8S08_07290</name>
</gene>
<dbReference type="Gene3D" id="3.40.50.1980">
    <property type="entry name" value="Nitrogenase molybdenum iron protein domain"/>
    <property type="match status" value="2"/>
</dbReference>
<dbReference type="Pfam" id="PF01497">
    <property type="entry name" value="Peripla_BP_2"/>
    <property type="match status" value="1"/>
</dbReference>
<accession>A0ABR7CMD5</accession>
<dbReference type="InterPro" id="IPR050902">
    <property type="entry name" value="ABC_Transporter_SBP"/>
</dbReference>
<protein>
    <submittedName>
        <fullName evidence="2">ABC transporter substrate-binding protein</fullName>
    </submittedName>
</protein>
<keyword evidence="3" id="KW-1185">Reference proteome</keyword>
<dbReference type="PANTHER" id="PTHR30535">
    <property type="entry name" value="VITAMIN B12-BINDING PROTEIN"/>
    <property type="match status" value="1"/>
</dbReference>
<evidence type="ECO:0000259" key="1">
    <source>
        <dbReference type="PROSITE" id="PS50983"/>
    </source>
</evidence>
<feature type="domain" description="Fe/B12 periplasmic-binding" evidence="1">
    <location>
        <begin position="93"/>
        <end position="361"/>
    </location>
</feature>
<name>A0ABR7CMD5_9BACT</name>
<dbReference type="PROSITE" id="PS51257">
    <property type="entry name" value="PROKAR_LIPOPROTEIN"/>
    <property type="match status" value="1"/>
</dbReference>
<organism evidence="2 3">
    <name type="scientific">Alistipes hominis</name>
    <dbReference type="NCBI Taxonomy" id="2763015"/>
    <lineage>
        <taxon>Bacteria</taxon>
        <taxon>Pseudomonadati</taxon>
        <taxon>Bacteroidota</taxon>
        <taxon>Bacteroidia</taxon>
        <taxon>Bacteroidales</taxon>
        <taxon>Rikenellaceae</taxon>
        <taxon>Alistipes</taxon>
    </lineage>
</organism>